<reference evidence="2" key="1">
    <citation type="submission" date="2018-05" db="EMBL/GenBank/DDBJ databases">
        <authorList>
            <person name="Lanie J.A."/>
            <person name="Ng W.-L."/>
            <person name="Kazmierczak K.M."/>
            <person name="Andrzejewski T.M."/>
            <person name="Davidsen T.M."/>
            <person name="Wayne K.J."/>
            <person name="Tettelin H."/>
            <person name="Glass J.I."/>
            <person name="Rusch D."/>
            <person name="Podicherti R."/>
            <person name="Tsui H.-C.T."/>
            <person name="Winkler M.E."/>
        </authorList>
    </citation>
    <scope>NUCLEOTIDE SEQUENCE</scope>
</reference>
<organism evidence="2">
    <name type="scientific">marine metagenome</name>
    <dbReference type="NCBI Taxonomy" id="408172"/>
    <lineage>
        <taxon>unclassified sequences</taxon>
        <taxon>metagenomes</taxon>
        <taxon>ecological metagenomes</taxon>
    </lineage>
</organism>
<name>A0A382CG52_9ZZZZ</name>
<dbReference type="AlphaFoldDB" id="A0A382CG52"/>
<accession>A0A382CG52</accession>
<gene>
    <name evidence="2" type="ORF">METZ01_LOCUS177187</name>
</gene>
<feature type="region of interest" description="Disordered" evidence="1">
    <location>
        <begin position="15"/>
        <end position="37"/>
    </location>
</feature>
<evidence type="ECO:0000313" key="2">
    <source>
        <dbReference type="EMBL" id="SVB24333.1"/>
    </source>
</evidence>
<evidence type="ECO:0000256" key="1">
    <source>
        <dbReference type="SAM" id="MobiDB-lite"/>
    </source>
</evidence>
<dbReference type="EMBL" id="UINC01034072">
    <property type="protein sequence ID" value="SVB24333.1"/>
    <property type="molecule type" value="Genomic_DNA"/>
</dbReference>
<proteinExistence type="predicted"/>
<sequence length="37" mass="4141">MPTTWKTPNLSIRIQEPTDTIQRDHDNPCTGTNSIGT</sequence>
<protein>
    <submittedName>
        <fullName evidence="2">Uncharacterized protein</fullName>
    </submittedName>
</protein>